<keyword evidence="2" id="KW-1185">Reference proteome</keyword>
<dbReference type="Proteomes" id="UP000094385">
    <property type="component" value="Unassembled WGS sequence"/>
</dbReference>
<dbReference type="InterPro" id="IPR014752">
    <property type="entry name" value="Arrestin-like_C"/>
</dbReference>
<sequence length="433" mass="48095">MTFLWSQVHFHVITGILILTVSTMQVSLFLDSQVVSVGCPLTGIVGVTLKEPTNIDDITVRFRGVSVTARTEKHSHSHKVEEHHIVEEHTHVDIITSLFDRPRGSIILPGEQILLFAFQVPVFSECTCLALADCDQPCRNGRSTWACQHSPEDAGLVRTGLPPTFHANSDMYVDYRVIATVNLPGMFRWNKSASCAVTVSPATVVHASDKLYVRNSGNNATEYKNVVLSAKCDKLPEEYFVPGALPKVGGLKKLFSISSKHTYVDVPLKAEMVLYNNCEASLCEQIPLELYISIQVDDISRILGILNIKLTSIKIVLESIASGCVRQHHINGQGKTLILMQQDNLDVPLAPEKSEDNVPRFRIDDKVFKSIELGKNIVPDFDIISLEHRHKIGAVIGLSFNEGDSRTLTISHAFIINSGLYYDLDRNMLLPQL</sequence>
<evidence type="ECO:0000313" key="1">
    <source>
        <dbReference type="EMBL" id="ODQ70282.1"/>
    </source>
</evidence>
<organism evidence="1 2">
    <name type="scientific">Lipomyces starkeyi NRRL Y-11557</name>
    <dbReference type="NCBI Taxonomy" id="675824"/>
    <lineage>
        <taxon>Eukaryota</taxon>
        <taxon>Fungi</taxon>
        <taxon>Dikarya</taxon>
        <taxon>Ascomycota</taxon>
        <taxon>Saccharomycotina</taxon>
        <taxon>Lipomycetes</taxon>
        <taxon>Lipomycetales</taxon>
        <taxon>Lipomycetaceae</taxon>
        <taxon>Lipomyces</taxon>
    </lineage>
</organism>
<dbReference type="AlphaFoldDB" id="A0A1E3PZE5"/>
<name>A0A1E3PZE5_LIPST</name>
<reference evidence="1 2" key="1">
    <citation type="journal article" date="2016" name="Proc. Natl. Acad. Sci. U.S.A.">
        <title>Comparative genomics of biotechnologically important yeasts.</title>
        <authorList>
            <person name="Riley R."/>
            <person name="Haridas S."/>
            <person name="Wolfe K.H."/>
            <person name="Lopes M.R."/>
            <person name="Hittinger C.T."/>
            <person name="Goeker M."/>
            <person name="Salamov A.A."/>
            <person name="Wisecaver J.H."/>
            <person name="Long T.M."/>
            <person name="Calvey C.H."/>
            <person name="Aerts A.L."/>
            <person name="Barry K.W."/>
            <person name="Choi C."/>
            <person name="Clum A."/>
            <person name="Coughlan A.Y."/>
            <person name="Deshpande S."/>
            <person name="Douglass A.P."/>
            <person name="Hanson S.J."/>
            <person name="Klenk H.-P."/>
            <person name="LaButti K.M."/>
            <person name="Lapidus A."/>
            <person name="Lindquist E.A."/>
            <person name="Lipzen A.M."/>
            <person name="Meier-Kolthoff J.P."/>
            <person name="Ohm R.A."/>
            <person name="Otillar R.P."/>
            <person name="Pangilinan J.L."/>
            <person name="Peng Y."/>
            <person name="Rokas A."/>
            <person name="Rosa C.A."/>
            <person name="Scheuner C."/>
            <person name="Sibirny A.A."/>
            <person name="Slot J.C."/>
            <person name="Stielow J.B."/>
            <person name="Sun H."/>
            <person name="Kurtzman C.P."/>
            <person name="Blackwell M."/>
            <person name="Grigoriev I.V."/>
            <person name="Jeffries T.W."/>
        </authorList>
    </citation>
    <scope>NUCLEOTIDE SEQUENCE [LARGE SCALE GENOMIC DNA]</scope>
    <source>
        <strain evidence="1 2">NRRL Y-11557</strain>
    </source>
</reference>
<dbReference type="OrthoDB" id="10335008at2759"/>
<dbReference type="EMBL" id="KV454300">
    <property type="protein sequence ID" value="ODQ70282.1"/>
    <property type="molecule type" value="Genomic_DNA"/>
</dbReference>
<protein>
    <recommendedName>
        <fullName evidence="3">Arrestin-like N-terminal domain-containing protein</fullName>
    </recommendedName>
</protein>
<evidence type="ECO:0000313" key="2">
    <source>
        <dbReference type="Proteomes" id="UP000094385"/>
    </source>
</evidence>
<dbReference type="Gene3D" id="2.60.40.640">
    <property type="match status" value="1"/>
</dbReference>
<proteinExistence type="predicted"/>
<accession>A0A1E3PZE5</accession>
<gene>
    <name evidence="1" type="ORF">LIPSTDRAFT_164003</name>
</gene>
<evidence type="ECO:0008006" key="3">
    <source>
        <dbReference type="Google" id="ProtNLM"/>
    </source>
</evidence>